<name>A0ABT1XNX6_9SPHN</name>
<protein>
    <submittedName>
        <fullName evidence="4">GNAT family N-acetyltransferase</fullName>
        <ecNumber evidence="4">2.3.1.-</ecNumber>
    </submittedName>
</protein>
<dbReference type="Gene3D" id="3.40.630.30">
    <property type="match status" value="1"/>
</dbReference>
<dbReference type="InterPro" id="IPR016181">
    <property type="entry name" value="Acyl_CoA_acyltransferase"/>
</dbReference>
<reference evidence="4 5" key="1">
    <citation type="submission" date="2022-08" db="EMBL/GenBank/DDBJ databases">
        <title>Polyphasic taxonomy analysis of Qipengyuania sp.RS5-5.</title>
        <authorList>
            <person name="Xamxidin M."/>
            <person name="Wu M."/>
        </authorList>
    </citation>
    <scope>NUCLEOTIDE SEQUENCE [LARGE SCALE GENOMIC DNA]</scope>
    <source>
        <strain evidence="4 5">RS5-5</strain>
    </source>
</reference>
<comment type="caution">
    <text evidence="4">The sequence shown here is derived from an EMBL/GenBank/DDBJ whole genome shotgun (WGS) entry which is preliminary data.</text>
</comment>
<proteinExistence type="predicted"/>
<evidence type="ECO:0000313" key="4">
    <source>
        <dbReference type="EMBL" id="MCR2833361.1"/>
    </source>
</evidence>
<keyword evidence="5" id="KW-1185">Reference proteome</keyword>
<keyword evidence="1 4" id="KW-0808">Transferase</keyword>
<dbReference type="CDD" id="cd04301">
    <property type="entry name" value="NAT_SF"/>
    <property type="match status" value="1"/>
</dbReference>
<dbReference type="InterPro" id="IPR050832">
    <property type="entry name" value="Bact_Acetyltransf"/>
</dbReference>
<feature type="domain" description="N-acetyltransferase" evidence="3">
    <location>
        <begin position="1"/>
        <end position="151"/>
    </location>
</feature>
<dbReference type="EC" id="2.3.1.-" evidence="4"/>
<accession>A0ABT1XNX6</accession>
<evidence type="ECO:0000313" key="5">
    <source>
        <dbReference type="Proteomes" id="UP001206067"/>
    </source>
</evidence>
<dbReference type="Pfam" id="PF00583">
    <property type="entry name" value="Acetyltransf_1"/>
    <property type="match status" value="1"/>
</dbReference>
<gene>
    <name evidence="4" type="ORF">NSO95_05345</name>
</gene>
<dbReference type="EMBL" id="JANKHH010000003">
    <property type="protein sequence ID" value="MCR2833361.1"/>
    <property type="molecule type" value="Genomic_DNA"/>
</dbReference>
<evidence type="ECO:0000259" key="3">
    <source>
        <dbReference type="PROSITE" id="PS51186"/>
    </source>
</evidence>
<evidence type="ECO:0000256" key="1">
    <source>
        <dbReference type="ARBA" id="ARBA00022679"/>
    </source>
</evidence>
<dbReference type="Proteomes" id="UP001206067">
    <property type="component" value="Unassembled WGS sequence"/>
</dbReference>
<dbReference type="PANTHER" id="PTHR43877">
    <property type="entry name" value="AMINOALKYLPHOSPHONATE N-ACETYLTRANSFERASE-RELATED-RELATED"/>
    <property type="match status" value="1"/>
</dbReference>
<dbReference type="SUPFAM" id="SSF55729">
    <property type="entry name" value="Acyl-CoA N-acyltransferases (Nat)"/>
    <property type="match status" value="1"/>
</dbReference>
<dbReference type="GO" id="GO:0016746">
    <property type="term" value="F:acyltransferase activity"/>
    <property type="evidence" value="ECO:0007669"/>
    <property type="project" value="UniProtKB-KW"/>
</dbReference>
<organism evidence="4 5">
    <name type="scientific">Parerythrobacter lacustris</name>
    <dbReference type="NCBI Taxonomy" id="2969984"/>
    <lineage>
        <taxon>Bacteria</taxon>
        <taxon>Pseudomonadati</taxon>
        <taxon>Pseudomonadota</taxon>
        <taxon>Alphaproteobacteria</taxon>
        <taxon>Sphingomonadales</taxon>
        <taxon>Erythrobacteraceae</taxon>
        <taxon>Parerythrobacter</taxon>
    </lineage>
</organism>
<dbReference type="InterPro" id="IPR000182">
    <property type="entry name" value="GNAT_dom"/>
</dbReference>
<dbReference type="PROSITE" id="PS51186">
    <property type="entry name" value="GNAT"/>
    <property type="match status" value="1"/>
</dbReference>
<keyword evidence="2 4" id="KW-0012">Acyltransferase</keyword>
<sequence>MMEDIDRIMEVMDDAFEPRWGEAWTRGQVSSLLTLPSTHYRLVDSAGARPVDHAPTAGFTLVRAVPGEEELLLIGVKPQDRASGLGRKLLDFLVRDARSRGAERVFLEMRENNPAVNLYVNAGFRQIGRRSGYYKTTDGVRLDAITFALDF</sequence>
<evidence type="ECO:0000256" key="2">
    <source>
        <dbReference type="ARBA" id="ARBA00023315"/>
    </source>
</evidence>